<evidence type="ECO:0000256" key="1">
    <source>
        <dbReference type="SAM" id="MobiDB-lite"/>
    </source>
</evidence>
<proteinExistence type="predicted"/>
<accession>A0A6G1I3B5</accession>
<dbReference type="OrthoDB" id="3794856at2759"/>
<evidence type="ECO:0000313" key="3">
    <source>
        <dbReference type="Proteomes" id="UP000799640"/>
    </source>
</evidence>
<dbReference type="AlphaFoldDB" id="A0A6G1I3B5"/>
<feature type="compositionally biased region" description="Basic and acidic residues" evidence="1">
    <location>
        <begin position="514"/>
        <end position="533"/>
    </location>
</feature>
<dbReference type="EMBL" id="ML996690">
    <property type="protein sequence ID" value="KAF2402780.1"/>
    <property type="molecule type" value="Genomic_DNA"/>
</dbReference>
<keyword evidence="3" id="KW-1185">Reference proteome</keyword>
<feature type="compositionally biased region" description="Polar residues" evidence="1">
    <location>
        <begin position="1"/>
        <end position="11"/>
    </location>
</feature>
<sequence length="560" mass="60670">MAAPNGTNKVAASSPPAQEPATSSTVEMDPFAETDALINGGLQSVDPARGATTADFGDDVLQNIFECNDIVDTPDQQPQNTAVSDSVLPDQMAVNIIEQQNAGTAQTVTTDVNQGQMVNELRATDLSTENNGHVPIAPAPPEETFLAGPSMNFSFVPHHQPASYDYYGNQGPVPEPTFTLDETERAPAPVFDWIPAYTADAFDFDEAQAYTSGPAAIDPALASMFNPSPVYTSGPPPIDPALSSAFDQAPVYTSTAPPGPAQTVVPAPAQPFAQGSVQPFTQDPVQMFGQAPVQPFAYAPAPTYHQAPAPTFVTVLASTPIQAPAATAATGKTPRGRHISAVVGTRYHPYSRRVKGMEQANEILYKSRWAPPDRRAPLTDDEKTPFAVAIYDAIVDFSNFFDKPGKTNKNRLLAFKYDQQYIEARCWEAVECAVRLHIHGSTLVELSDPTWAPKTRKEHPDRNLNFVDRITAVCDLLRHHKTACVDILDGNKMNNVIYAPNVTAKTKSMNASSNDRRAGVYRAGREATDRTELDAGPSSRRGSRATTQDTEYHPYFTYPN</sequence>
<protein>
    <submittedName>
        <fullName evidence="2">Uncharacterized protein</fullName>
    </submittedName>
</protein>
<feature type="region of interest" description="Disordered" evidence="1">
    <location>
        <begin position="1"/>
        <end position="27"/>
    </location>
</feature>
<organism evidence="2 3">
    <name type="scientific">Trichodelitschia bisporula</name>
    <dbReference type="NCBI Taxonomy" id="703511"/>
    <lineage>
        <taxon>Eukaryota</taxon>
        <taxon>Fungi</taxon>
        <taxon>Dikarya</taxon>
        <taxon>Ascomycota</taxon>
        <taxon>Pezizomycotina</taxon>
        <taxon>Dothideomycetes</taxon>
        <taxon>Dothideomycetes incertae sedis</taxon>
        <taxon>Phaeotrichales</taxon>
        <taxon>Phaeotrichaceae</taxon>
        <taxon>Trichodelitschia</taxon>
    </lineage>
</organism>
<gene>
    <name evidence="2" type="ORF">EJ06DRAFT_554359</name>
</gene>
<feature type="region of interest" description="Disordered" evidence="1">
    <location>
        <begin position="508"/>
        <end position="560"/>
    </location>
</feature>
<evidence type="ECO:0000313" key="2">
    <source>
        <dbReference type="EMBL" id="KAF2402780.1"/>
    </source>
</evidence>
<name>A0A6G1I3B5_9PEZI</name>
<dbReference type="Proteomes" id="UP000799640">
    <property type="component" value="Unassembled WGS sequence"/>
</dbReference>
<reference evidence="2" key="1">
    <citation type="journal article" date="2020" name="Stud. Mycol.">
        <title>101 Dothideomycetes genomes: a test case for predicting lifestyles and emergence of pathogens.</title>
        <authorList>
            <person name="Haridas S."/>
            <person name="Albert R."/>
            <person name="Binder M."/>
            <person name="Bloem J."/>
            <person name="Labutti K."/>
            <person name="Salamov A."/>
            <person name="Andreopoulos B."/>
            <person name="Baker S."/>
            <person name="Barry K."/>
            <person name="Bills G."/>
            <person name="Bluhm B."/>
            <person name="Cannon C."/>
            <person name="Castanera R."/>
            <person name="Culley D."/>
            <person name="Daum C."/>
            <person name="Ezra D."/>
            <person name="Gonzalez J."/>
            <person name="Henrissat B."/>
            <person name="Kuo A."/>
            <person name="Liang C."/>
            <person name="Lipzen A."/>
            <person name="Lutzoni F."/>
            <person name="Magnuson J."/>
            <person name="Mondo S."/>
            <person name="Nolan M."/>
            <person name="Ohm R."/>
            <person name="Pangilinan J."/>
            <person name="Park H.-J."/>
            <person name="Ramirez L."/>
            <person name="Alfaro M."/>
            <person name="Sun H."/>
            <person name="Tritt A."/>
            <person name="Yoshinaga Y."/>
            <person name="Zwiers L.-H."/>
            <person name="Turgeon B."/>
            <person name="Goodwin S."/>
            <person name="Spatafora J."/>
            <person name="Crous P."/>
            <person name="Grigoriev I."/>
        </authorList>
    </citation>
    <scope>NUCLEOTIDE SEQUENCE</scope>
    <source>
        <strain evidence="2">CBS 262.69</strain>
    </source>
</reference>